<reference evidence="2 3" key="1">
    <citation type="submission" date="2020-08" db="EMBL/GenBank/DDBJ databases">
        <authorList>
            <person name="Koutsovoulos G."/>
            <person name="Danchin GJ E."/>
        </authorList>
    </citation>
    <scope>NUCLEOTIDE SEQUENCE [LARGE SCALE GENOMIC DNA]</scope>
</reference>
<feature type="compositionally biased region" description="Low complexity" evidence="1">
    <location>
        <begin position="10"/>
        <end position="19"/>
    </location>
</feature>
<proteinExistence type="predicted"/>
<organism evidence="2 3">
    <name type="scientific">Meloidogyne enterolobii</name>
    <name type="common">Root-knot nematode worm</name>
    <name type="synonym">Meloidogyne mayaguensis</name>
    <dbReference type="NCBI Taxonomy" id="390850"/>
    <lineage>
        <taxon>Eukaryota</taxon>
        <taxon>Metazoa</taxon>
        <taxon>Ecdysozoa</taxon>
        <taxon>Nematoda</taxon>
        <taxon>Chromadorea</taxon>
        <taxon>Rhabditida</taxon>
        <taxon>Tylenchina</taxon>
        <taxon>Tylenchomorpha</taxon>
        <taxon>Tylenchoidea</taxon>
        <taxon>Meloidogynidae</taxon>
        <taxon>Meloidogyninae</taxon>
        <taxon>Meloidogyne</taxon>
    </lineage>
</organism>
<dbReference type="AlphaFoldDB" id="A0A6V7WER8"/>
<gene>
    <name evidence="2" type="ORF">MENT_LOCUS37925</name>
</gene>
<evidence type="ECO:0000313" key="2">
    <source>
        <dbReference type="EMBL" id="CAD2185498.1"/>
    </source>
</evidence>
<name>A0A6V7WER8_MELEN</name>
<protein>
    <submittedName>
        <fullName evidence="2">Uncharacterized protein</fullName>
    </submittedName>
</protein>
<dbReference type="EMBL" id="CAJEWN010000548">
    <property type="protein sequence ID" value="CAD2185498.1"/>
    <property type="molecule type" value="Genomic_DNA"/>
</dbReference>
<feature type="region of interest" description="Disordered" evidence="1">
    <location>
        <begin position="1"/>
        <end position="21"/>
    </location>
</feature>
<accession>A0A6V7WER8</accession>
<sequence length="106" mass="11910">MGDQVQSNTPSSDLPSSDIPSKRVWHIYGPVSLRELLTRIELRVGKRVDWLISGPSGAITIFRRDTPPSYIDKPLAVAVSESERPDKFRRTATRDGNVISFKVILF</sequence>
<evidence type="ECO:0000313" key="3">
    <source>
        <dbReference type="Proteomes" id="UP000580250"/>
    </source>
</evidence>
<evidence type="ECO:0000256" key="1">
    <source>
        <dbReference type="SAM" id="MobiDB-lite"/>
    </source>
</evidence>
<dbReference type="Proteomes" id="UP000580250">
    <property type="component" value="Unassembled WGS sequence"/>
</dbReference>
<dbReference type="OrthoDB" id="1879545at2759"/>
<comment type="caution">
    <text evidence="2">The sequence shown here is derived from an EMBL/GenBank/DDBJ whole genome shotgun (WGS) entry which is preliminary data.</text>
</comment>